<protein>
    <submittedName>
        <fullName evidence="2">Enamine deaminase RidA (YjgF/YER057c/UK114 family)</fullName>
    </submittedName>
</protein>
<dbReference type="PANTHER" id="PTHR11803">
    <property type="entry name" value="2-IMINOBUTANOATE/2-IMINOPROPANOATE DEAMINASE RIDA"/>
    <property type="match status" value="1"/>
</dbReference>
<dbReference type="GO" id="GO:0019239">
    <property type="term" value="F:deaminase activity"/>
    <property type="evidence" value="ECO:0007669"/>
    <property type="project" value="TreeGrafter"/>
</dbReference>
<dbReference type="AlphaFoldDB" id="A0A839F607"/>
<feature type="signal peptide" evidence="1">
    <location>
        <begin position="1"/>
        <end position="17"/>
    </location>
</feature>
<accession>A0A839F607</accession>
<reference evidence="2 3" key="1">
    <citation type="submission" date="2020-07" db="EMBL/GenBank/DDBJ databases">
        <title>Genomic Encyclopedia of Type Strains, Phase IV (KMG-V): Genome sequencing to study the core and pangenomes of soil and plant-associated prokaryotes.</title>
        <authorList>
            <person name="Whitman W."/>
        </authorList>
    </citation>
    <scope>NUCLEOTIDE SEQUENCE [LARGE SCALE GENOMIC DNA]</scope>
    <source>
        <strain evidence="2 3">RH2WT43</strain>
    </source>
</reference>
<dbReference type="RefSeq" id="WP_182532021.1">
    <property type="nucleotide sequence ID" value="NZ_JACGXL010000005.1"/>
</dbReference>
<dbReference type="Pfam" id="PF01042">
    <property type="entry name" value="Ribonuc_L-PSP"/>
    <property type="match status" value="1"/>
</dbReference>
<dbReference type="PANTHER" id="PTHR11803:SF44">
    <property type="entry name" value="RUTC FAMILY PROTEIN YJGH"/>
    <property type="match status" value="1"/>
</dbReference>
<dbReference type="InterPro" id="IPR006175">
    <property type="entry name" value="YjgF/YER057c/UK114"/>
</dbReference>
<dbReference type="PROSITE" id="PS51257">
    <property type="entry name" value="PROKAR_LIPOPROTEIN"/>
    <property type="match status" value="1"/>
</dbReference>
<evidence type="ECO:0000313" key="2">
    <source>
        <dbReference type="EMBL" id="MBA8888978.1"/>
    </source>
</evidence>
<sequence>MRILPPALLTAALAGCAAIAPSKTIVIPPRQDAAYDDWHYAPAVRVGDTVIVSGIPAGPGDDYDARIRAMFKRLDATLKAAGATLADVVEITTFHREPKDTPAFQAEFKRFLSIHDEFFPTGYPAWTAIGTTALLADGAPVEMRAVAVVGAGKRLVVQRVPASTR</sequence>
<feature type="chain" id="PRO_5032314496" evidence="1">
    <location>
        <begin position="18"/>
        <end position="165"/>
    </location>
</feature>
<keyword evidence="1" id="KW-0732">Signal</keyword>
<dbReference type="EMBL" id="JACGXL010000005">
    <property type="protein sequence ID" value="MBA8888978.1"/>
    <property type="molecule type" value="Genomic_DNA"/>
</dbReference>
<evidence type="ECO:0000313" key="3">
    <source>
        <dbReference type="Proteomes" id="UP000550401"/>
    </source>
</evidence>
<dbReference type="GO" id="GO:0005829">
    <property type="term" value="C:cytosol"/>
    <property type="evidence" value="ECO:0007669"/>
    <property type="project" value="TreeGrafter"/>
</dbReference>
<keyword evidence="3" id="KW-1185">Reference proteome</keyword>
<comment type="caution">
    <text evidence="2">The sequence shown here is derived from an EMBL/GenBank/DDBJ whole genome shotgun (WGS) entry which is preliminary data.</text>
</comment>
<dbReference type="Proteomes" id="UP000550401">
    <property type="component" value="Unassembled WGS sequence"/>
</dbReference>
<gene>
    <name evidence="2" type="ORF">FHW12_003214</name>
</gene>
<proteinExistence type="predicted"/>
<dbReference type="InterPro" id="IPR035959">
    <property type="entry name" value="RutC-like_sf"/>
</dbReference>
<dbReference type="SUPFAM" id="SSF55298">
    <property type="entry name" value="YjgF-like"/>
    <property type="match status" value="1"/>
</dbReference>
<organism evidence="2 3">
    <name type="scientific">Dokdonella fugitiva</name>
    <dbReference type="NCBI Taxonomy" id="328517"/>
    <lineage>
        <taxon>Bacteria</taxon>
        <taxon>Pseudomonadati</taxon>
        <taxon>Pseudomonadota</taxon>
        <taxon>Gammaproteobacteria</taxon>
        <taxon>Lysobacterales</taxon>
        <taxon>Rhodanobacteraceae</taxon>
        <taxon>Dokdonella</taxon>
    </lineage>
</organism>
<evidence type="ECO:0000256" key="1">
    <source>
        <dbReference type="SAM" id="SignalP"/>
    </source>
</evidence>
<dbReference type="Gene3D" id="3.30.1330.40">
    <property type="entry name" value="RutC-like"/>
    <property type="match status" value="1"/>
</dbReference>
<name>A0A839F607_9GAMM</name>